<proteinExistence type="inferred from homology"/>
<dbReference type="GO" id="GO:0005975">
    <property type="term" value="P:carbohydrate metabolic process"/>
    <property type="evidence" value="ECO:0007669"/>
    <property type="project" value="InterPro"/>
</dbReference>
<comment type="similarity">
    <text evidence="1">Belongs to the glycosyl hydrolase 13 family.</text>
</comment>
<reference evidence="3" key="1">
    <citation type="submission" date="2019-08" db="EMBL/GenBank/DDBJ databases">
        <authorList>
            <person name="Kucharzyk K."/>
            <person name="Murdoch R.W."/>
            <person name="Higgins S."/>
            <person name="Loffler F."/>
        </authorList>
    </citation>
    <scope>NUCLEOTIDE SEQUENCE</scope>
</reference>
<dbReference type="Gene3D" id="2.60.40.1180">
    <property type="entry name" value="Golgi alpha-mannosidase II"/>
    <property type="match status" value="1"/>
</dbReference>
<keyword evidence="3" id="KW-0378">Hydrolase</keyword>
<dbReference type="PROSITE" id="PS51257">
    <property type="entry name" value="PROKAR_LIPOPROTEIN"/>
    <property type="match status" value="1"/>
</dbReference>
<protein>
    <submittedName>
        <fullName evidence="3">Pullulanase</fullName>
        <ecNumber evidence="3">3.2.1.41</ecNumber>
    </submittedName>
</protein>
<keyword evidence="3" id="KW-0326">Glycosidase</keyword>
<dbReference type="InterPro" id="IPR006047">
    <property type="entry name" value="GH13_cat_dom"/>
</dbReference>
<sequence>MNKIINKSDKSSLLRKFSAFRFPLFAIILLSIVSCTYTPPKYTSFNEYPVYDGTDLELIYSPHASSFRVWAPTASEVKLLLYDNGQEGMAYRSEDMKKGEKGTWRIKIQEDLKGKFYTFQVKINDVWLKETPGMWAKAVGVNGKRAAIIDMKETNPEGWELDKRPELQSFTDIVIYEVHMRDFSVAESSGIKNKGKFLAFTENGTKNTAGDKTGIDHLKELGVTHVHLLPSYDFASIDETKLTENKYNWGYDPLNYNVPEGSYATNPYDPAVRIKEFKQMVQALHKAGIRVIMDVVYNHTYTGEDSHLNLLAPGYFYRFNADSTWSNASGCGNETASDRPMMRKFIVESVSYWAREYHIDGFRFDLMGIHDIETMNEVRATLDRIDPTIFVYGEGWTAGDSPLAYDNRALKQHAKQFDGIAVFSDDIRDALKGSWANPDVPGFASGVEGLEESVKFGVVGATYHPQIDYSKPIYSKEAYVKNPTQVINYVSCHDDMCLVDKLRKASPPGATDEELMKFNKLAQTVVLTAQGVPFIYAGEEIYRNKKGVHNTYQSPDSINRINWDNKTIYRDVFDYYQGLIKLRKEHPAFRMPTEVLVQQYLKFLDVEFPNVVAYTLNGNVNGDRWRDILVIYNGNRIPAEILIPHNNWNVAMHDGKIDLNGMGTIKDSTFVVAASSASILFRN</sequence>
<dbReference type="CDD" id="cd11341">
    <property type="entry name" value="AmyAc_Pullulanase_LD-like"/>
    <property type="match status" value="1"/>
</dbReference>
<evidence type="ECO:0000259" key="2">
    <source>
        <dbReference type="SMART" id="SM00642"/>
    </source>
</evidence>
<dbReference type="CDD" id="cd02860">
    <property type="entry name" value="E_set_Pullulanase"/>
    <property type="match status" value="1"/>
</dbReference>
<dbReference type="InterPro" id="IPR017853">
    <property type="entry name" value="GH"/>
</dbReference>
<dbReference type="EC" id="3.2.1.41" evidence="3"/>
<dbReference type="InterPro" id="IPR013783">
    <property type="entry name" value="Ig-like_fold"/>
</dbReference>
<dbReference type="Pfam" id="PF21653">
    <property type="entry name" value="pulA_all-beta"/>
    <property type="match status" value="1"/>
</dbReference>
<dbReference type="InterPro" id="IPR004193">
    <property type="entry name" value="Glyco_hydro_13_N"/>
</dbReference>
<accession>A0A644W9M4</accession>
<dbReference type="InterPro" id="IPR014756">
    <property type="entry name" value="Ig_E-set"/>
</dbReference>
<dbReference type="EMBL" id="VSSQ01000713">
    <property type="protein sequence ID" value="MPM00181.1"/>
    <property type="molecule type" value="Genomic_DNA"/>
</dbReference>
<evidence type="ECO:0000313" key="3">
    <source>
        <dbReference type="EMBL" id="MPM00181.1"/>
    </source>
</evidence>
<dbReference type="SMART" id="SM00642">
    <property type="entry name" value="Aamy"/>
    <property type="match status" value="1"/>
</dbReference>
<dbReference type="InterPro" id="IPR013780">
    <property type="entry name" value="Glyco_hydro_b"/>
</dbReference>
<dbReference type="AlphaFoldDB" id="A0A644W9M4"/>
<dbReference type="SUPFAM" id="SSF81296">
    <property type="entry name" value="E set domains"/>
    <property type="match status" value="1"/>
</dbReference>
<evidence type="ECO:0000256" key="1">
    <source>
        <dbReference type="ARBA" id="ARBA00008061"/>
    </source>
</evidence>
<dbReference type="Pfam" id="PF00128">
    <property type="entry name" value="Alpha-amylase"/>
    <property type="match status" value="1"/>
</dbReference>
<dbReference type="GO" id="GO:0051060">
    <property type="term" value="F:pullulanase activity"/>
    <property type="evidence" value="ECO:0007669"/>
    <property type="project" value="UniProtKB-EC"/>
</dbReference>
<dbReference type="InterPro" id="IPR049117">
    <property type="entry name" value="pulA_all-beta"/>
</dbReference>
<organism evidence="3">
    <name type="scientific">bioreactor metagenome</name>
    <dbReference type="NCBI Taxonomy" id="1076179"/>
    <lineage>
        <taxon>unclassified sequences</taxon>
        <taxon>metagenomes</taxon>
        <taxon>ecological metagenomes</taxon>
    </lineage>
</organism>
<gene>
    <name evidence="3" type="primary">pulA_1</name>
    <name evidence="3" type="ORF">SDC9_46404</name>
</gene>
<feature type="domain" description="Glycosyl hydrolase family 13 catalytic" evidence="2">
    <location>
        <begin position="177"/>
        <end position="583"/>
    </location>
</feature>
<dbReference type="InterPro" id="IPR011840">
    <property type="entry name" value="PulA_typeI"/>
</dbReference>
<dbReference type="PANTHER" id="PTHR43002">
    <property type="entry name" value="GLYCOGEN DEBRANCHING ENZYME"/>
    <property type="match status" value="1"/>
</dbReference>
<dbReference type="NCBIfam" id="TIGR02104">
    <property type="entry name" value="pulA_typeI"/>
    <property type="match status" value="1"/>
</dbReference>
<dbReference type="SUPFAM" id="SSF51445">
    <property type="entry name" value="(Trans)glycosidases"/>
    <property type="match status" value="1"/>
</dbReference>
<comment type="caution">
    <text evidence="3">The sequence shown here is derived from an EMBL/GenBank/DDBJ whole genome shotgun (WGS) entry which is preliminary data.</text>
</comment>
<name>A0A644W9M4_9ZZZZ</name>
<dbReference type="Gene3D" id="2.60.40.10">
    <property type="entry name" value="Immunoglobulins"/>
    <property type="match status" value="1"/>
</dbReference>
<dbReference type="Gene3D" id="3.20.20.80">
    <property type="entry name" value="Glycosidases"/>
    <property type="match status" value="1"/>
</dbReference>
<dbReference type="Pfam" id="PF02922">
    <property type="entry name" value="CBM_48"/>
    <property type="match status" value="1"/>
</dbReference>